<feature type="transmembrane region" description="Helical" evidence="8">
    <location>
        <begin position="125"/>
        <end position="149"/>
    </location>
</feature>
<feature type="transmembrane region" description="Helical" evidence="8">
    <location>
        <begin position="200"/>
        <end position="219"/>
    </location>
</feature>
<evidence type="ECO:0000256" key="7">
    <source>
        <dbReference type="SAM" id="MobiDB-lite"/>
    </source>
</evidence>
<dbReference type="PANTHER" id="PTHR43341:SF4">
    <property type="entry name" value="ARGININE PERMEASE CAN1-RELATED"/>
    <property type="match status" value="1"/>
</dbReference>
<evidence type="ECO:0000313" key="11">
    <source>
        <dbReference type="Proteomes" id="UP001239445"/>
    </source>
</evidence>
<accession>A0AAJ0BMZ3</accession>
<keyword evidence="4" id="KW-0029">Amino-acid transport</keyword>
<feature type="transmembrane region" description="Helical" evidence="8">
    <location>
        <begin position="321"/>
        <end position="340"/>
    </location>
</feature>
<dbReference type="GO" id="GO:0015171">
    <property type="term" value="F:amino acid transmembrane transporter activity"/>
    <property type="evidence" value="ECO:0007669"/>
    <property type="project" value="TreeGrafter"/>
</dbReference>
<keyword evidence="5 8" id="KW-1133">Transmembrane helix</keyword>
<feature type="transmembrane region" description="Helical" evidence="8">
    <location>
        <begin position="493"/>
        <end position="512"/>
    </location>
</feature>
<evidence type="ECO:0000256" key="3">
    <source>
        <dbReference type="ARBA" id="ARBA00022692"/>
    </source>
</evidence>
<dbReference type="InterPro" id="IPR004841">
    <property type="entry name" value="AA-permease/SLC12A_dom"/>
</dbReference>
<feature type="transmembrane region" description="Helical" evidence="8">
    <location>
        <begin position="445"/>
        <end position="472"/>
    </location>
</feature>
<dbReference type="Proteomes" id="UP001239445">
    <property type="component" value="Unassembled WGS sequence"/>
</dbReference>
<feature type="transmembrane region" description="Helical" evidence="8">
    <location>
        <begin position="374"/>
        <end position="392"/>
    </location>
</feature>
<feature type="transmembrane region" description="Helical" evidence="8">
    <location>
        <begin position="421"/>
        <end position="439"/>
    </location>
</feature>
<keyword evidence="2" id="KW-0813">Transport</keyword>
<keyword evidence="11" id="KW-1185">Reference proteome</keyword>
<dbReference type="InterPro" id="IPR050524">
    <property type="entry name" value="APC_YAT"/>
</dbReference>
<feature type="transmembrane region" description="Helical" evidence="8">
    <location>
        <begin position="92"/>
        <end position="113"/>
    </location>
</feature>
<dbReference type="GO" id="GO:0016020">
    <property type="term" value="C:membrane"/>
    <property type="evidence" value="ECO:0007669"/>
    <property type="project" value="UniProtKB-SubCell"/>
</dbReference>
<gene>
    <name evidence="10" type="ORF">QBC47DRAFT_22645</name>
</gene>
<comment type="subcellular location">
    <subcellularLocation>
        <location evidence="1">Membrane</location>
        <topology evidence="1">Multi-pass membrane protein</topology>
    </subcellularLocation>
</comment>
<dbReference type="PIRSF" id="PIRSF006060">
    <property type="entry name" value="AA_transporter"/>
    <property type="match status" value="1"/>
</dbReference>
<sequence>MGIGFRSPFGAGGGGNHQEKPAQDNTSIPPSSSTPSHSDNEAPTKYNEKSSATQENGQTQIATATDGHPAAGGVIVEGDATQLQRGLSGRHLNFIAIGGTIGTGFFLGSGTALSKAGPAGCLISYVFVGTILWSVMVTLGEMATFIPTAGAFSAYATRFVDPSLGFAMGWLYWFSWAITYALSLTASGLIIQYWNADFNIGIIIAIFWVVFTAVNYLPVRMYGELEMWLSSLKVITIVGFIIFGICVAAGVGAEGTLGFRYWRDPGPFAAYIEEGGTGMFVGFWAVLIQASFAYQGAELVGVGAGEARDPRKTVPRAIRTTFWGIMFLFVASIFLIGMLVPSDDPGLLTESSNASASPLVIAATRAGVRVLPDIINAVLLTAVLSAANSNVYSGSRILVALADEGQAWSVFKKTDKNGTPVVAVAVTSAFGLLGFLNLSSDGGKVFTWFLNISGVAGLITWATTCLAYLGFLRAMRVQGLDRDVLPYRSMWQPYTAIYGLCANVLIALTQGFTSFMPWNTADFFAAYISLILFVILWAGHKLVRRTGLVKPEDVDLVRGRLTCESDREEA</sequence>
<evidence type="ECO:0000313" key="10">
    <source>
        <dbReference type="EMBL" id="KAK1761146.1"/>
    </source>
</evidence>
<feature type="region of interest" description="Disordered" evidence="7">
    <location>
        <begin position="1"/>
        <end position="58"/>
    </location>
</feature>
<reference evidence="10" key="1">
    <citation type="submission" date="2023-06" db="EMBL/GenBank/DDBJ databases">
        <title>Genome-scale phylogeny and comparative genomics of the fungal order Sordariales.</title>
        <authorList>
            <consortium name="Lawrence Berkeley National Laboratory"/>
            <person name="Hensen N."/>
            <person name="Bonometti L."/>
            <person name="Westerberg I."/>
            <person name="Brannstrom I.O."/>
            <person name="Guillou S."/>
            <person name="Cros-Aarteil S."/>
            <person name="Calhoun S."/>
            <person name="Haridas S."/>
            <person name="Kuo A."/>
            <person name="Mondo S."/>
            <person name="Pangilinan J."/>
            <person name="Riley R."/>
            <person name="Labutti K."/>
            <person name="Andreopoulos B."/>
            <person name="Lipzen A."/>
            <person name="Chen C."/>
            <person name="Yanf M."/>
            <person name="Daum C."/>
            <person name="Ng V."/>
            <person name="Clum A."/>
            <person name="Steindorff A."/>
            <person name="Ohm R."/>
            <person name="Martin F."/>
            <person name="Silar P."/>
            <person name="Natvig D."/>
            <person name="Lalanne C."/>
            <person name="Gautier V."/>
            <person name="Ament-Velasquez S.L."/>
            <person name="Kruys A."/>
            <person name="Hutchinson M.I."/>
            <person name="Powell A.J."/>
            <person name="Barry K."/>
            <person name="Miller A.N."/>
            <person name="Grigoriev I.V."/>
            <person name="Debuchy R."/>
            <person name="Gladieux P."/>
            <person name="Thoren M.H."/>
            <person name="Johannesson H."/>
        </authorList>
    </citation>
    <scope>NUCLEOTIDE SEQUENCE</scope>
    <source>
        <strain evidence="10">PSN4</strain>
    </source>
</reference>
<keyword evidence="6 8" id="KW-0472">Membrane</keyword>
<evidence type="ECO:0000256" key="2">
    <source>
        <dbReference type="ARBA" id="ARBA00022448"/>
    </source>
</evidence>
<dbReference type="Pfam" id="PF00324">
    <property type="entry name" value="AA_permease"/>
    <property type="match status" value="1"/>
</dbReference>
<evidence type="ECO:0000256" key="6">
    <source>
        <dbReference type="ARBA" id="ARBA00023136"/>
    </source>
</evidence>
<feature type="compositionally biased region" description="Basic and acidic residues" evidence="7">
    <location>
        <begin position="38"/>
        <end position="48"/>
    </location>
</feature>
<feature type="domain" description="Amino acid permease/ SLC12A" evidence="9">
    <location>
        <begin position="91"/>
        <end position="547"/>
    </location>
</feature>
<proteinExistence type="predicted"/>
<dbReference type="InterPro" id="IPR004840">
    <property type="entry name" value="Amino_acid_permease_CS"/>
</dbReference>
<evidence type="ECO:0000259" key="9">
    <source>
        <dbReference type="Pfam" id="PF00324"/>
    </source>
</evidence>
<dbReference type="FunFam" id="1.20.1740.10:FF:000006">
    <property type="entry name" value="General amino acid permease"/>
    <property type="match status" value="1"/>
</dbReference>
<evidence type="ECO:0000256" key="1">
    <source>
        <dbReference type="ARBA" id="ARBA00004141"/>
    </source>
</evidence>
<comment type="caution">
    <text evidence="10">The sequence shown here is derived from an EMBL/GenBank/DDBJ whole genome shotgun (WGS) entry which is preliminary data.</text>
</comment>
<feature type="compositionally biased region" description="Low complexity" evidence="7">
    <location>
        <begin position="26"/>
        <end position="37"/>
    </location>
</feature>
<feature type="transmembrane region" description="Helical" evidence="8">
    <location>
        <begin position="524"/>
        <end position="543"/>
    </location>
</feature>
<evidence type="ECO:0000256" key="8">
    <source>
        <dbReference type="SAM" id="Phobius"/>
    </source>
</evidence>
<evidence type="ECO:0000256" key="5">
    <source>
        <dbReference type="ARBA" id="ARBA00022989"/>
    </source>
</evidence>
<dbReference type="AlphaFoldDB" id="A0AAJ0BMZ3"/>
<name>A0AAJ0BMZ3_9PEZI</name>
<keyword evidence="3 8" id="KW-0812">Transmembrane</keyword>
<feature type="compositionally biased region" description="Polar residues" evidence="7">
    <location>
        <begin position="49"/>
        <end position="58"/>
    </location>
</feature>
<dbReference type="EMBL" id="MU839827">
    <property type="protein sequence ID" value="KAK1761146.1"/>
    <property type="molecule type" value="Genomic_DNA"/>
</dbReference>
<feature type="transmembrane region" description="Helical" evidence="8">
    <location>
        <begin position="231"/>
        <end position="253"/>
    </location>
</feature>
<organism evidence="10 11">
    <name type="scientific">Echria macrotheca</name>
    <dbReference type="NCBI Taxonomy" id="438768"/>
    <lineage>
        <taxon>Eukaryota</taxon>
        <taxon>Fungi</taxon>
        <taxon>Dikarya</taxon>
        <taxon>Ascomycota</taxon>
        <taxon>Pezizomycotina</taxon>
        <taxon>Sordariomycetes</taxon>
        <taxon>Sordariomycetidae</taxon>
        <taxon>Sordariales</taxon>
        <taxon>Schizotheciaceae</taxon>
        <taxon>Echria</taxon>
    </lineage>
</organism>
<evidence type="ECO:0000256" key="4">
    <source>
        <dbReference type="ARBA" id="ARBA00022970"/>
    </source>
</evidence>
<dbReference type="PROSITE" id="PS00218">
    <property type="entry name" value="AMINO_ACID_PERMEASE_1"/>
    <property type="match status" value="1"/>
</dbReference>
<feature type="transmembrane region" description="Helical" evidence="8">
    <location>
        <begin position="170"/>
        <end position="194"/>
    </location>
</feature>
<dbReference type="PANTHER" id="PTHR43341">
    <property type="entry name" value="AMINO ACID PERMEASE"/>
    <property type="match status" value="1"/>
</dbReference>
<protein>
    <submittedName>
        <fullName evidence="10">Amino acid permease/ SLC12A domain-containing protein</fullName>
    </submittedName>
</protein>
<dbReference type="Gene3D" id="1.20.1740.10">
    <property type="entry name" value="Amino acid/polyamine transporter I"/>
    <property type="match status" value="1"/>
</dbReference>